<dbReference type="PROSITE" id="PS50011">
    <property type="entry name" value="PROTEIN_KINASE_DOM"/>
    <property type="match status" value="1"/>
</dbReference>
<dbReference type="Proteomes" id="UP001162131">
    <property type="component" value="Unassembled WGS sequence"/>
</dbReference>
<evidence type="ECO:0000256" key="5">
    <source>
        <dbReference type="RuleBase" id="RU000304"/>
    </source>
</evidence>
<feature type="compositionally biased region" description="Basic and acidic residues" evidence="6">
    <location>
        <begin position="348"/>
        <end position="363"/>
    </location>
</feature>
<name>A0AAU9K291_9CILI</name>
<evidence type="ECO:0000256" key="3">
    <source>
        <dbReference type="ARBA" id="ARBA00022840"/>
    </source>
</evidence>
<keyword evidence="5" id="KW-0418">Kinase</keyword>
<dbReference type="GO" id="GO:0004674">
    <property type="term" value="F:protein serine/threonine kinase activity"/>
    <property type="evidence" value="ECO:0007669"/>
    <property type="project" value="UniProtKB-KW"/>
</dbReference>
<accession>A0AAU9K291</accession>
<evidence type="ECO:0000313" key="9">
    <source>
        <dbReference type="Proteomes" id="UP001162131"/>
    </source>
</evidence>
<keyword evidence="9" id="KW-1185">Reference proteome</keyword>
<keyword evidence="2 4" id="KW-0547">Nucleotide-binding</keyword>
<keyword evidence="3 4" id="KW-0067">ATP-binding</keyword>
<reference evidence="8" key="1">
    <citation type="submission" date="2021-09" db="EMBL/GenBank/DDBJ databases">
        <authorList>
            <consortium name="AG Swart"/>
            <person name="Singh M."/>
            <person name="Singh A."/>
            <person name="Seah K."/>
            <person name="Emmerich C."/>
        </authorList>
    </citation>
    <scope>NUCLEOTIDE SEQUENCE</scope>
    <source>
        <strain evidence="8">ATCC30299</strain>
    </source>
</reference>
<keyword evidence="5" id="KW-0808">Transferase</keyword>
<dbReference type="InterPro" id="IPR011009">
    <property type="entry name" value="Kinase-like_dom_sf"/>
</dbReference>
<gene>
    <name evidence="8" type="ORF">BSTOLATCC_MIC59744</name>
</gene>
<evidence type="ECO:0000256" key="6">
    <source>
        <dbReference type="SAM" id="MobiDB-lite"/>
    </source>
</evidence>
<feature type="binding site" evidence="4">
    <location>
        <position position="97"/>
    </location>
    <ligand>
        <name>ATP</name>
        <dbReference type="ChEBI" id="CHEBI:30616"/>
    </ligand>
</feature>
<sequence>MKPNKKCPISWKIIEPFVEKIQDEKKYGFRISQGIVKRHFYVKSLTELDDWLDRLSRVAIMTDIKNDFDFKSLLGTGSYSYVYLATDLENGQEYAIKCIPKYQLQSIEHFSALINEIEIMKSLDHPRIIKIHKIYESPHHVHLVLDYAQGGDLFQRIGTNGPITEKKAIILIKNLLNVIEYLNSKNIVHRDIKLQNIFMVSKNNDTEIKLGDFGLSCINTEKLTQICGSPGFTAPEILKRDIYGSKVDVFSVGIVLFMLLTGKTPWSAKNKKELVLQNRDCKVPFAEALSSQNSREMIKLVKKLMMPNPNSRPSASQILRSRYLREAEDSIRPRRRSQSVCGSILYEKNNDQGNKDNNEESKFVENNQKGATDRHAKFESVLRLLYESKRWETESKNCWGL</sequence>
<dbReference type="InterPro" id="IPR000719">
    <property type="entry name" value="Prot_kinase_dom"/>
</dbReference>
<dbReference type="AlphaFoldDB" id="A0AAU9K291"/>
<evidence type="ECO:0000313" key="8">
    <source>
        <dbReference type="EMBL" id="CAG9333935.1"/>
    </source>
</evidence>
<proteinExistence type="inferred from homology"/>
<dbReference type="FunFam" id="3.30.200.20:FF:000042">
    <property type="entry name" value="Aurora kinase A"/>
    <property type="match status" value="1"/>
</dbReference>
<dbReference type="SUPFAM" id="SSF56112">
    <property type="entry name" value="Protein kinase-like (PK-like)"/>
    <property type="match status" value="1"/>
</dbReference>
<evidence type="ECO:0000256" key="4">
    <source>
        <dbReference type="PROSITE-ProRule" id="PRU10141"/>
    </source>
</evidence>
<comment type="subunit">
    <text evidence="1">Monomer.</text>
</comment>
<dbReference type="GO" id="GO:0005524">
    <property type="term" value="F:ATP binding"/>
    <property type="evidence" value="ECO:0007669"/>
    <property type="project" value="UniProtKB-UniRule"/>
</dbReference>
<dbReference type="Pfam" id="PF00069">
    <property type="entry name" value="Pkinase"/>
    <property type="match status" value="1"/>
</dbReference>
<feature type="domain" description="Protein kinase" evidence="7">
    <location>
        <begin position="68"/>
        <end position="324"/>
    </location>
</feature>
<dbReference type="PROSITE" id="PS00108">
    <property type="entry name" value="PROTEIN_KINASE_ST"/>
    <property type="match status" value="1"/>
</dbReference>
<evidence type="ECO:0000259" key="7">
    <source>
        <dbReference type="PROSITE" id="PS50011"/>
    </source>
</evidence>
<dbReference type="SMART" id="SM00220">
    <property type="entry name" value="S_TKc"/>
    <property type="match status" value="1"/>
</dbReference>
<organism evidence="8 9">
    <name type="scientific">Blepharisma stoltei</name>
    <dbReference type="NCBI Taxonomy" id="1481888"/>
    <lineage>
        <taxon>Eukaryota</taxon>
        <taxon>Sar</taxon>
        <taxon>Alveolata</taxon>
        <taxon>Ciliophora</taxon>
        <taxon>Postciliodesmatophora</taxon>
        <taxon>Heterotrichea</taxon>
        <taxon>Heterotrichida</taxon>
        <taxon>Blepharismidae</taxon>
        <taxon>Blepharisma</taxon>
    </lineage>
</organism>
<dbReference type="InterPro" id="IPR017441">
    <property type="entry name" value="Protein_kinase_ATP_BS"/>
</dbReference>
<evidence type="ECO:0000256" key="1">
    <source>
        <dbReference type="ARBA" id="ARBA00011245"/>
    </source>
</evidence>
<dbReference type="FunFam" id="1.10.510.10:FF:000571">
    <property type="entry name" value="Maternal embryonic leucine zipper kinase"/>
    <property type="match status" value="1"/>
</dbReference>
<feature type="region of interest" description="Disordered" evidence="6">
    <location>
        <begin position="342"/>
        <end position="370"/>
    </location>
</feature>
<evidence type="ECO:0000256" key="2">
    <source>
        <dbReference type="ARBA" id="ARBA00022741"/>
    </source>
</evidence>
<dbReference type="PROSITE" id="PS00107">
    <property type="entry name" value="PROTEIN_KINASE_ATP"/>
    <property type="match status" value="1"/>
</dbReference>
<comment type="similarity">
    <text evidence="5">Belongs to the protein kinase superfamily.</text>
</comment>
<keyword evidence="5" id="KW-0723">Serine/threonine-protein kinase</keyword>
<dbReference type="EMBL" id="CAJZBQ010000057">
    <property type="protein sequence ID" value="CAG9333935.1"/>
    <property type="molecule type" value="Genomic_DNA"/>
</dbReference>
<comment type="caution">
    <text evidence="8">The sequence shown here is derived from an EMBL/GenBank/DDBJ whole genome shotgun (WGS) entry which is preliminary data.</text>
</comment>
<dbReference type="InterPro" id="IPR008271">
    <property type="entry name" value="Ser/Thr_kinase_AS"/>
</dbReference>
<protein>
    <recommendedName>
        <fullName evidence="7">Protein kinase domain-containing protein</fullName>
    </recommendedName>
</protein>
<dbReference type="PANTHER" id="PTHR24347">
    <property type="entry name" value="SERINE/THREONINE-PROTEIN KINASE"/>
    <property type="match status" value="1"/>
</dbReference>
<dbReference type="Gene3D" id="1.10.510.10">
    <property type="entry name" value="Transferase(Phosphotransferase) domain 1"/>
    <property type="match status" value="1"/>
</dbReference>